<dbReference type="Proteomes" id="UP000838756">
    <property type="component" value="Unassembled WGS sequence"/>
</dbReference>
<evidence type="ECO:0000313" key="3">
    <source>
        <dbReference type="Proteomes" id="UP000838756"/>
    </source>
</evidence>
<keyword evidence="3" id="KW-1185">Reference proteome</keyword>
<feature type="transmembrane region" description="Helical" evidence="1">
    <location>
        <begin position="37"/>
        <end position="54"/>
    </location>
</feature>
<reference evidence="2" key="1">
    <citation type="submission" date="2022-03" db="EMBL/GenBank/DDBJ databases">
        <authorList>
            <person name="Lindestad O."/>
        </authorList>
    </citation>
    <scope>NUCLEOTIDE SEQUENCE</scope>
</reference>
<protein>
    <submittedName>
        <fullName evidence="2">Jg2058 protein</fullName>
    </submittedName>
</protein>
<dbReference type="EMBL" id="CAKXAJ010025170">
    <property type="protein sequence ID" value="CAH2235984.1"/>
    <property type="molecule type" value="Genomic_DNA"/>
</dbReference>
<organism evidence="2 3">
    <name type="scientific">Pararge aegeria aegeria</name>
    <dbReference type="NCBI Taxonomy" id="348720"/>
    <lineage>
        <taxon>Eukaryota</taxon>
        <taxon>Metazoa</taxon>
        <taxon>Ecdysozoa</taxon>
        <taxon>Arthropoda</taxon>
        <taxon>Hexapoda</taxon>
        <taxon>Insecta</taxon>
        <taxon>Pterygota</taxon>
        <taxon>Neoptera</taxon>
        <taxon>Endopterygota</taxon>
        <taxon>Lepidoptera</taxon>
        <taxon>Glossata</taxon>
        <taxon>Ditrysia</taxon>
        <taxon>Papilionoidea</taxon>
        <taxon>Nymphalidae</taxon>
        <taxon>Satyrinae</taxon>
        <taxon>Satyrini</taxon>
        <taxon>Parargina</taxon>
        <taxon>Pararge</taxon>
    </lineage>
</organism>
<keyword evidence="1" id="KW-1133">Transmembrane helix</keyword>
<sequence length="140" mass="15823">MLKSVIIFSVFLTCCYCLEGNDLSVFEARAKKKKSSIKLLGLILLFVFSKMAIFKAVSVFLMMTFFQKLFSFGGLVFQYFMKMKAEKSKPAPLYGAPPTQNYDTVGYSYGPPEHEPLHQEGYPGKNVAVSLDWLLNKHAN</sequence>
<keyword evidence="1" id="KW-0472">Membrane</keyword>
<keyword evidence="1" id="KW-0812">Transmembrane</keyword>
<feature type="transmembrane region" description="Helical" evidence="1">
    <location>
        <begin position="6"/>
        <end position="25"/>
    </location>
</feature>
<gene>
    <name evidence="2" type="primary">jg2058</name>
    <name evidence="2" type="ORF">PAEG_LOCUS13480</name>
</gene>
<accession>A0A8S4RF80</accession>
<dbReference type="AlphaFoldDB" id="A0A8S4RF80"/>
<name>A0A8S4RF80_9NEOP</name>
<comment type="caution">
    <text evidence="2">The sequence shown here is derived from an EMBL/GenBank/DDBJ whole genome shotgun (WGS) entry which is preliminary data.</text>
</comment>
<proteinExistence type="predicted"/>
<evidence type="ECO:0000256" key="1">
    <source>
        <dbReference type="SAM" id="Phobius"/>
    </source>
</evidence>
<dbReference type="OrthoDB" id="7366055at2759"/>
<evidence type="ECO:0000313" key="2">
    <source>
        <dbReference type="EMBL" id="CAH2235984.1"/>
    </source>
</evidence>